<gene>
    <name evidence="1" type="ORF">WA026_014880</name>
</gene>
<accession>A0AAW1URI0</accession>
<reference evidence="1 2" key="1">
    <citation type="submission" date="2023-03" db="EMBL/GenBank/DDBJ databases">
        <title>Genome insight into feeding habits of ladybird beetles.</title>
        <authorList>
            <person name="Li H.-S."/>
            <person name="Huang Y.-H."/>
            <person name="Pang H."/>
        </authorList>
    </citation>
    <scope>NUCLEOTIDE SEQUENCE [LARGE SCALE GENOMIC DNA]</scope>
    <source>
        <strain evidence="1">SYSU_2023b</strain>
        <tissue evidence="1">Whole body</tissue>
    </source>
</reference>
<organism evidence="1 2">
    <name type="scientific">Henosepilachna vigintioctopunctata</name>
    <dbReference type="NCBI Taxonomy" id="420089"/>
    <lineage>
        <taxon>Eukaryota</taxon>
        <taxon>Metazoa</taxon>
        <taxon>Ecdysozoa</taxon>
        <taxon>Arthropoda</taxon>
        <taxon>Hexapoda</taxon>
        <taxon>Insecta</taxon>
        <taxon>Pterygota</taxon>
        <taxon>Neoptera</taxon>
        <taxon>Endopterygota</taxon>
        <taxon>Coleoptera</taxon>
        <taxon>Polyphaga</taxon>
        <taxon>Cucujiformia</taxon>
        <taxon>Coccinelloidea</taxon>
        <taxon>Coccinellidae</taxon>
        <taxon>Epilachninae</taxon>
        <taxon>Epilachnini</taxon>
        <taxon>Henosepilachna</taxon>
    </lineage>
</organism>
<comment type="caution">
    <text evidence="1">The sequence shown here is derived from an EMBL/GenBank/DDBJ whole genome shotgun (WGS) entry which is preliminary data.</text>
</comment>
<keyword evidence="2" id="KW-1185">Reference proteome</keyword>
<name>A0AAW1URI0_9CUCU</name>
<proteinExistence type="predicted"/>
<evidence type="ECO:0000313" key="1">
    <source>
        <dbReference type="EMBL" id="KAK9886092.1"/>
    </source>
</evidence>
<feature type="non-terminal residue" evidence="1">
    <location>
        <position position="1"/>
    </location>
</feature>
<evidence type="ECO:0000313" key="2">
    <source>
        <dbReference type="Proteomes" id="UP001431783"/>
    </source>
</evidence>
<dbReference type="Proteomes" id="UP001431783">
    <property type="component" value="Unassembled WGS sequence"/>
</dbReference>
<sequence>IHSSSLCDWTVHWRATVMPTFIHKLDRDYSSAECTFPMSTQEQSRLLSDQKLNKSAMHFAAIKYMIEWLSDRESWARAGP</sequence>
<dbReference type="AlphaFoldDB" id="A0AAW1URI0"/>
<protein>
    <submittedName>
        <fullName evidence="1">Uncharacterized protein</fullName>
    </submittedName>
</protein>
<dbReference type="EMBL" id="JARQZJ010000098">
    <property type="protein sequence ID" value="KAK9886092.1"/>
    <property type="molecule type" value="Genomic_DNA"/>
</dbReference>